<evidence type="ECO:0000313" key="2">
    <source>
        <dbReference type="EMBL" id="EES52266.1"/>
    </source>
</evidence>
<organism evidence="2 3">
    <name type="scientific">Leptospirillum ferrodiazotrophum</name>
    <dbReference type="NCBI Taxonomy" id="412449"/>
    <lineage>
        <taxon>Bacteria</taxon>
        <taxon>Pseudomonadati</taxon>
        <taxon>Nitrospirota</taxon>
        <taxon>Nitrospiria</taxon>
        <taxon>Nitrospirales</taxon>
        <taxon>Nitrospiraceae</taxon>
        <taxon>Leptospirillum</taxon>
    </lineage>
</organism>
<dbReference type="InterPro" id="IPR047654">
    <property type="entry name" value="IS1634_transpos"/>
</dbReference>
<protein>
    <submittedName>
        <fullName evidence="2">Transposase-like protein</fullName>
    </submittedName>
</protein>
<gene>
    <name evidence="2" type="ORF">UBAL3_94240057</name>
</gene>
<dbReference type="Proteomes" id="UP000009374">
    <property type="component" value="Unassembled WGS sequence"/>
</dbReference>
<keyword evidence="1" id="KW-0472">Membrane</keyword>
<feature type="transmembrane region" description="Helical" evidence="1">
    <location>
        <begin position="303"/>
        <end position="320"/>
    </location>
</feature>
<keyword evidence="1" id="KW-0812">Transmembrane</keyword>
<keyword evidence="3" id="KW-1185">Reference proteome</keyword>
<dbReference type="PANTHER" id="PTHR34614:SF2">
    <property type="entry name" value="TRANSPOSASE IS4-LIKE DOMAIN-CONTAINING PROTEIN"/>
    <property type="match status" value="1"/>
</dbReference>
<dbReference type="PANTHER" id="PTHR34614">
    <property type="match status" value="1"/>
</dbReference>
<sequence length="395" mass="44795">MIRITHGFSKDHRPDLKQFVLNMITLHKSRIPIWVEALDGNTVDKTSFAQTITAFLDQIKESEKPMVFVADSALYTKKNLGELSGRIQWVTRVPETVGLVRTLIEEIPEEAYTPGGADLPGYRWCEVGTGFGGVAQRWVVVFSQAARDREAKTLDRAVKREAKDLEKSLKDLFQTLFSCRNDAQTAWDEAFGKAKYHKATACTVTEETGHAHSGRPRKEVQPEVRGYRLSGSFEKDPEKVESTLRRKGFFVVATNSLDDPEISSKDLIALYKAQGTSIEPGFRFYKDPLFFADAFFLKSEKRIMALTMIMAVALLIYSLAEEELRSTLRKLKASLPDQKKKPTSRPTMRWIFQLMDGINWRPSRGDPDGAIWMKAIQRKIVSFFSPEVKAIYGVP</sequence>
<proteinExistence type="predicted"/>
<name>C6HYI1_9BACT</name>
<evidence type="ECO:0000256" key="1">
    <source>
        <dbReference type="SAM" id="Phobius"/>
    </source>
</evidence>
<reference evidence="2 3" key="1">
    <citation type="journal article" date="2009" name="Appl. Environ. Microbiol.">
        <title>Community genomic and proteomic analyses of chemoautotrophic iron-oxidizing "Leptospirillum rubarum" (Group II) and "Leptospirillum ferrodiazotrophum" (Group III) bacteria in acid mine drainage biofilms.</title>
        <authorList>
            <person name="Goltsman D.S."/>
            <person name="Denef V.J."/>
            <person name="Singer S.W."/>
            <person name="VerBerkmoes N.C."/>
            <person name="Lefsrud M."/>
            <person name="Mueller R.S."/>
            <person name="Dick G.J."/>
            <person name="Sun C.L."/>
            <person name="Wheeler K.E."/>
            <person name="Zemla A."/>
            <person name="Baker B.J."/>
            <person name="Hauser L."/>
            <person name="Land M."/>
            <person name="Shah M.B."/>
            <person name="Thelen M.P."/>
            <person name="Hettich R.L."/>
            <person name="Banfield J.F."/>
        </authorList>
    </citation>
    <scope>NUCLEOTIDE SEQUENCE [LARGE SCALE GENOMIC DNA]</scope>
</reference>
<dbReference type="NCBIfam" id="NF033559">
    <property type="entry name" value="transpos_IS1634"/>
    <property type="match status" value="1"/>
</dbReference>
<dbReference type="AlphaFoldDB" id="C6HYI1"/>
<keyword evidence="1" id="KW-1133">Transmembrane helix</keyword>
<evidence type="ECO:0000313" key="3">
    <source>
        <dbReference type="Proteomes" id="UP000009374"/>
    </source>
</evidence>
<dbReference type="EMBL" id="GG693878">
    <property type="protein sequence ID" value="EES52266.1"/>
    <property type="molecule type" value="Genomic_DNA"/>
</dbReference>
<accession>C6HYI1</accession>